<evidence type="ECO:0000259" key="4">
    <source>
        <dbReference type="Pfam" id="PF00447"/>
    </source>
</evidence>
<dbReference type="InParanoid" id="A0A1E7FJI8"/>
<evidence type="ECO:0000256" key="3">
    <source>
        <dbReference type="ARBA" id="ARBA00023242"/>
    </source>
</evidence>
<keyword evidence="3" id="KW-0539">Nucleus</keyword>
<evidence type="ECO:0000313" key="6">
    <source>
        <dbReference type="Proteomes" id="UP000095751"/>
    </source>
</evidence>
<dbReference type="InterPro" id="IPR036388">
    <property type="entry name" value="WH-like_DNA-bd_sf"/>
</dbReference>
<dbReference type="PANTHER" id="PTHR10015">
    <property type="entry name" value="HEAT SHOCK TRANSCRIPTION FACTOR"/>
    <property type="match status" value="1"/>
</dbReference>
<protein>
    <recommendedName>
        <fullName evidence="4">HSF-type DNA-binding domain-containing protein</fullName>
    </recommendedName>
</protein>
<evidence type="ECO:0000256" key="1">
    <source>
        <dbReference type="ARBA" id="ARBA00004123"/>
    </source>
</evidence>
<dbReference type="OrthoDB" id="60033at2759"/>
<accession>A0A1E7FJI8</accession>
<comment type="subcellular location">
    <subcellularLocation>
        <location evidence="1">Nucleus</location>
    </subcellularLocation>
</comment>
<gene>
    <name evidence="5" type="ORF">FRACYDRAFT_182865</name>
</gene>
<dbReference type="SUPFAM" id="SSF46785">
    <property type="entry name" value="Winged helix' DNA-binding domain"/>
    <property type="match status" value="1"/>
</dbReference>
<keyword evidence="6" id="KW-1185">Reference proteome</keyword>
<dbReference type="InterPro" id="IPR000232">
    <property type="entry name" value="HSF_DNA-bd"/>
</dbReference>
<dbReference type="Pfam" id="PF00447">
    <property type="entry name" value="HSF_DNA-bind"/>
    <property type="match status" value="1"/>
</dbReference>
<keyword evidence="2" id="KW-0238">DNA-binding</keyword>
<reference evidence="5 6" key="1">
    <citation type="submission" date="2016-09" db="EMBL/GenBank/DDBJ databases">
        <title>Extensive genetic diversity and differential bi-allelic expression allows diatom success in the polar Southern Ocean.</title>
        <authorList>
            <consortium name="DOE Joint Genome Institute"/>
            <person name="Mock T."/>
            <person name="Otillar R.P."/>
            <person name="Strauss J."/>
            <person name="Dupont C."/>
            <person name="Frickenhaus S."/>
            <person name="Maumus F."/>
            <person name="Mcmullan M."/>
            <person name="Sanges R."/>
            <person name="Schmutz J."/>
            <person name="Toseland A."/>
            <person name="Valas R."/>
            <person name="Veluchamy A."/>
            <person name="Ward B.J."/>
            <person name="Allen A."/>
            <person name="Barry K."/>
            <person name="Falciatore A."/>
            <person name="Ferrante M."/>
            <person name="Fortunato A.E."/>
            <person name="Gloeckner G."/>
            <person name="Gruber A."/>
            <person name="Hipkin R."/>
            <person name="Janech M."/>
            <person name="Kroth P."/>
            <person name="Leese F."/>
            <person name="Lindquist E."/>
            <person name="Lyon B.R."/>
            <person name="Martin J."/>
            <person name="Mayer C."/>
            <person name="Parker M."/>
            <person name="Quesneville H."/>
            <person name="Raymond J."/>
            <person name="Uhlig C."/>
            <person name="Valentin K.U."/>
            <person name="Worden A.Z."/>
            <person name="Armbrust E.V."/>
            <person name="Bowler C."/>
            <person name="Green B."/>
            <person name="Moulton V."/>
            <person name="Van Oosterhout C."/>
            <person name="Grigoriev I."/>
        </authorList>
    </citation>
    <scope>NUCLEOTIDE SEQUENCE [LARGE SCALE GENOMIC DNA]</scope>
    <source>
        <strain evidence="5 6">CCMP1102</strain>
    </source>
</reference>
<evidence type="ECO:0000256" key="2">
    <source>
        <dbReference type="ARBA" id="ARBA00023125"/>
    </source>
</evidence>
<dbReference type="Proteomes" id="UP000095751">
    <property type="component" value="Unassembled WGS sequence"/>
</dbReference>
<organism evidence="5 6">
    <name type="scientific">Fragilariopsis cylindrus CCMP1102</name>
    <dbReference type="NCBI Taxonomy" id="635003"/>
    <lineage>
        <taxon>Eukaryota</taxon>
        <taxon>Sar</taxon>
        <taxon>Stramenopiles</taxon>
        <taxon>Ochrophyta</taxon>
        <taxon>Bacillariophyta</taxon>
        <taxon>Bacillariophyceae</taxon>
        <taxon>Bacillariophycidae</taxon>
        <taxon>Bacillariales</taxon>
        <taxon>Bacillariaceae</taxon>
        <taxon>Fragilariopsis</taxon>
    </lineage>
</organism>
<sequence>MLDDAEKKGHSHIISWNTDGKSFVIKQCHNNDSGSVLLPILKMYFRQTKYRSFLRQLQGYSFFRETRGEYKGKCSHSLFVRGRRSLCLEMKR</sequence>
<dbReference type="PANTHER" id="PTHR10015:SF206">
    <property type="entry name" value="HSF-TYPE DNA-BINDING DOMAIN-CONTAINING PROTEIN"/>
    <property type="match status" value="1"/>
</dbReference>
<dbReference type="Gene3D" id="1.10.10.10">
    <property type="entry name" value="Winged helix-like DNA-binding domain superfamily/Winged helix DNA-binding domain"/>
    <property type="match status" value="1"/>
</dbReference>
<dbReference type="InterPro" id="IPR036390">
    <property type="entry name" value="WH_DNA-bd_sf"/>
</dbReference>
<dbReference type="EMBL" id="KV784356">
    <property type="protein sequence ID" value="OEU18195.1"/>
    <property type="molecule type" value="Genomic_DNA"/>
</dbReference>
<proteinExistence type="predicted"/>
<feature type="domain" description="HSF-type DNA-binding" evidence="4">
    <location>
        <begin position="6"/>
        <end position="92"/>
    </location>
</feature>
<dbReference type="KEGG" id="fcy:FRACYDRAFT_182865"/>
<dbReference type="GO" id="GO:0005634">
    <property type="term" value="C:nucleus"/>
    <property type="evidence" value="ECO:0007669"/>
    <property type="project" value="UniProtKB-SubCell"/>
</dbReference>
<evidence type="ECO:0000313" key="5">
    <source>
        <dbReference type="EMBL" id="OEU18195.1"/>
    </source>
</evidence>
<dbReference type="GO" id="GO:0043565">
    <property type="term" value="F:sequence-specific DNA binding"/>
    <property type="evidence" value="ECO:0007669"/>
    <property type="project" value="InterPro"/>
</dbReference>
<dbReference type="AlphaFoldDB" id="A0A1E7FJI8"/>
<name>A0A1E7FJI8_9STRA</name>
<dbReference type="GO" id="GO:0003700">
    <property type="term" value="F:DNA-binding transcription factor activity"/>
    <property type="evidence" value="ECO:0007669"/>
    <property type="project" value="InterPro"/>
</dbReference>
<feature type="non-terminal residue" evidence="5">
    <location>
        <position position="92"/>
    </location>
</feature>